<dbReference type="EMBL" id="AOJI01000002">
    <property type="protein sequence ID" value="EMA70711.1"/>
    <property type="molecule type" value="Genomic_DNA"/>
</dbReference>
<dbReference type="Proteomes" id="UP000011575">
    <property type="component" value="Unassembled WGS sequence"/>
</dbReference>
<evidence type="ECO:0000313" key="2">
    <source>
        <dbReference type="Proteomes" id="UP000011575"/>
    </source>
</evidence>
<proteinExistence type="predicted"/>
<organism evidence="1 2">
    <name type="scientific">Halorubrum aidingense JCM 13560</name>
    <dbReference type="NCBI Taxonomy" id="1230454"/>
    <lineage>
        <taxon>Archaea</taxon>
        <taxon>Methanobacteriati</taxon>
        <taxon>Methanobacteriota</taxon>
        <taxon>Stenosarchaea group</taxon>
        <taxon>Halobacteria</taxon>
        <taxon>Halobacteriales</taxon>
        <taxon>Haloferacaceae</taxon>
        <taxon>Halorubrum</taxon>
    </lineage>
</organism>
<dbReference type="PATRIC" id="fig|1230454.4.peg.92"/>
<sequence length="99" mass="10680">MTNYNNLGRWLLVALAIVGLAFAAPAVSAHGDDATADDAPPYDETDDDWAAWMEAQMTEHMGPGSVEWMESHAGVTVDEMPRDMADDEYGGGMYGQGHC</sequence>
<dbReference type="STRING" id="1230454.C461_00442"/>
<accession>M0PKW1</accession>
<protein>
    <submittedName>
        <fullName evidence="1">Uncharacterized protein</fullName>
    </submittedName>
</protein>
<dbReference type="AlphaFoldDB" id="M0PKW1"/>
<dbReference type="OrthoDB" id="240683at2157"/>
<keyword evidence="2" id="KW-1185">Reference proteome</keyword>
<comment type="caution">
    <text evidence="1">The sequence shown here is derived from an EMBL/GenBank/DDBJ whole genome shotgun (WGS) entry which is preliminary data.</text>
</comment>
<evidence type="ECO:0000313" key="1">
    <source>
        <dbReference type="EMBL" id="EMA70711.1"/>
    </source>
</evidence>
<gene>
    <name evidence="1" type="ORF">C461_00442</name>
</gene>
<dbReference type="RefSeq" id="WP_007997630.1">
    <property type="nucleotide sequence ID" value="NZ_AOJI01000002.1"/>
</dbReference>
<reference evidence="1 2" key="1">
    <citation type="journal article" date="2014" name="PLoS Genet.">
        <title>Phylogenetically driven sequencing of extremely halophilic archaea reveals strategies for static and dynamic osmo-response.</title>
        <authorList>
            <person name="Becker E.A."/>
            <person name="Seitzer P.M."/>
            <person name="Tritt A."/>
            <person name="Larsen D."/>
            <person name="Krusor M."/>
            <person name="Yao A.I."/>
            <person name="Wu D."/>
            <person name="Madern D."/>
            <person name="Eisen J.A."/>
            <person name="Darling A.E."/>
            <person name="Facciotti M.T."/>
        </authorList>
    </citation>
    <scope>NUCLEOTIDE SEQUENCE [LARGE SCALE GENOMIC DNA]</scope>
    <source>
        <strain evidence="1 2">JCM 13560</strain>
    </source>
</reference>
<name>M0PKW1_9EURY</name>